<feature type="coiled-coil region" evidence="1">
    <location>
        <begin position="254"/>
        <end position="281"/>
    </location>
</feature>
<feature type="compositionally biased region" description="Basic and acidic residues" evidence="2">
    <location>
        <begin position="639"/>
        <end position="650"/>
    </location>
</feature>
<evidence type="ECO:0000313" key="3">
    <source>
        <dbReference type="EMBL" id="EPY20401.1"/>
    </source>
</evidence>
<accession>S9V0G5</accession>
<feature type="compositionally biased region" description="Polar residues" evidence="2">
    <location>
        <begin position="674"/>
        <end position="685"/>
    </location>
</feature>
<keyword evidence="4" id="KW-1185">Reference proteome</keyword>
<gene>
    <name evidence="3" type="ORF">STCU_09009</name>
</gene>
<feature type="coiled-coil region" evidence="1">
    <location>
        <begin position="507"/>
        <end position="580"/>
    </location>
</feature>
<feature type="region of interest" description="Disordered" evidence="2">
    <location>
        <begin position="639"/>
        <end position="695"/>
    </location>
</feature>
<dbReference type="AlphaFoldDB" id="S9V0G5"/>
<protein>
    <submittedName>
        <fullName evidence="3">Uncharacterized protein</fullName>
    </submittedName>
</protein>
<keyword evidence="1" id="KW-0175">Coiled coil</keyword>
<dbReference type="OrthoDB" id="272971at2759"/>
<proteinExistence type="predicted"/>
<evidence type="ECO:0000256" key="1">
    <source>
        <dbReference type="SAM" id="Coils"/>
    </source>
</evidence>
<evidence type="ECO:0000256" key="2">
    <source>
        <dbReference type="SAM" id="MobiDB-lite"/>
    </source>
</evidence>
<feature type="region of interest" description="Disordered" evidence="2">
    <location>
        <begin position="1"/>
        <end position="25"/>
    </location>
</feature>
<sequence>MDSQLGTRSMPSPPPHRDGGGAAQTAHNHTAIYATDEPFRGERSPPSALLEDEVDVAVQHYFAAIKEKDEDIFRLYEDNRNIKKVLEASIAKREELTEMYTSQVLLVHALQAEVKEKAYLLDAQEKENHTLREAFSRLRQICGKEAELHCDAATLVDEVADVFHARQEWLHGLHYAKRCIEGLQMVALQTVVAAEADARSALAVAEADAREGLVGPSPESLFAHDAHHWHWVEHWAAEAEVEADTVGQQIAHERHDHARAVAALEEELQRALAAHAATDADRLALERENVLLKTLLCDRQEESDLLQPMLLGRVELLQRRCAAAEYAWKDLYWNYYKKESKRYYHLTEELSQERAARAAAEETRAQLSSKLRRAEEAGKGHQQRAEALAEELAQARAQADGVQRKYAALLDREGKASRQHEALRRRYQTTADELEEALKKKTQLQERHDERAKEAQASARQVGQLKRQIADLHAAHTAALADGCLAAARGARQVAVDHHDALLRAFERQARAALAAALQQVAEAQREAAATREEAQRRREGEAAEVQHWLALTETLKGELAGLRQTAAREQAARAALEEAARLQGRAAQQLALRAREDDAREAQALRHQRDRLEHHVAVLHKACQKSTQVIAGLRAALQREKDGRPRADSPDDSGDAEGLYGGWDRGVRPSLTRVDNTAAAQGPTQRARRSAASEQEVYSMFLVDKTNVGEGLYKLVQHVPLQANTSPREVCFETPDVSADSSPRARKGETVRLDNSALQTSISKLHMTIQGLNRTPSKDTEPEGPLQTFHI</sequence>
<dbReference type="Proteomes" id="UP000015354">
    <property type="component" value="Unassembled WGS sequence"/>
</dbReference>
<feature type="region of interest" description="Disordered" evidence="2">
    <location>
        <begin position="772"/>
        <end position="792"/>
    </location>
</feature>
<feature type="coiled-coil region" evidence="1">
    <location>
        <begin position="350"/>
        <end position="454"/>
    </location>
</feature>
<reference evidence="3 4" key="1">
    <citation type="journal article" date="2013" name="PLoS ONE">
        <title>Predicting the Proteins of Angomonas deanei, Strigomonas culicis and Their Respective Endosymbionts Reveals New Aspects of the Trypanosomatidae Family.</title>
        <authorList>
            <person name="Motta M.C."/>
            <person name="Martins A.C."/>
            <person name="de Souza S.S."/>
            <person name="Catta-Preta C.M."/>
            <person name="Silva R."/>
            <person name="Klein C.C."/>
            <person name="de Almeida L.G."/>
            <person name="de Lima Cunha O."/>
            <person name="Ciapina L.P."/>
            <person name="Brocchi M."/>
            <person name="Colabardini A.C."/>
            <person name="de Araujo Lima B."/>
            <person name="Machado C.R."/>
            <person name="de Almeida Soares C.M."/>
            <person name="Probst C.M."/>
            <person name="de Menezes C.B."/>
            <person name="Thompson C.E."/>
            <person name="Bartholomeu D.C."/>
            <person name="Gradia D.F."/>
            <person name="Pavoni D.P."/>
            <person name="Grisard E.C."/>
            <person name="Fantinatti-Garboggini F."/>
            <person name="Marchini F.K."/>
            <person name="Rodrigues-Luiz G.F."/>
            <person name="Wagner G."/>
            <person name="Goldman G.H."/>
            <person name="Fietto J.L."/>
            <person name="Elias M.C."/>
            <person name="Goldman M.H."/>
            <person name="Sagot M.F."/>
            <person name="Pereira M."/>
            <person name="Stoco P.H."/>
            <person name="de Mendonca-Neto R.P."/>
            <person name="Teixeira S.M."/>
            <person name="Maciel T.E."/>
            <person name="de Oliveira Mendes T.A."/>
            <person name="Urmenyi T.P."/>
            <person name="de Souza W."/>
            <person name="Schenkman S."/>
            <person name="de Vasconcelos A.T."/>
        </authorList>
    </citation>
    <scope>NUCLEOTIDE SEQUENCE [LARGE SCALE GENOMIC DNA]</scope>
</reference>
<feature type="compositionally biased region" description="Polar residues" evidence="2">
    <location>
        <begin position="1"/>
        <end position="10"/>
    </location>
</feature>
<name>S9V0G5_9TRYP</name>
<evidence type="ECO:0000313" key="4">
    <source>
        <dbReference type="Proteomes" id="UP000015354"/>
    </source>
</evidence>
<organism evidence="3 4">
    <name type="scientific">Strigomonas culicis</name>
    <dbReference type="NCBI Taxonomy" id="28005"/>
    <lineage>
        <taxon>Eukaryota</taxon>
        <taxon>Discoba</taxon>
        <taxon>Euglenozoa</taxon>
        <taxon>Kinetoplastea</taxon>
        <taxon>Metakinetoplastina</taxon>
        <taxon>Trypanosomatida</taxon>
        <taxon>Trypanosomatidae</taxon>
        <taxon>Strigomonadinae</taxon>
        <taxon>Strigomonas</taxon>
    </lineage>
</organism>
<comment type="caution">
    <text evidence="3">The sequence shown here is derived from an EMBL/GenBank/DDBJ whole genome shotgun (WGS) entry which is preliminary data.</text>
</comment>
<dbReference type="EMBL" id="ATMH01009009">
    <property type="protein sequence ID" value="EPY20401.1"/>
    <property type="molecule type" value="Genomic_DNA"/>
</dbReference>